<feature type="domain" description="VOC" evidence="1">
    <location>
        <begin position="1"/>
        <end position="124"/>
    </location>
</feature>
<accession>A0A7W5ERI7</accession>
<dbReference type="Gene3D" id="3.10.180.10">
    <property type="entry name" value="2,3-Dihydroxybiphenyl 1,2-Dioxygenase, domain 1"/>
    <property type="match status" value="1"/>
</dbReference>
<dbReference type="Pfam" id="PF18029">
    <property type="entry name" value="Glyoxalase_6"/>
    <property type="match status" value="1"/>
</dbReference>
<organism evidence="2 3">
    <name type="scientific">Halomonas stenophila</name>
    <dbReference type="NCBI Taxonomy" id="795312"/>
    <lineage>
        <taxon>Bacteria</taxon>
        <taxon>Pseudomonadati</taxon>
        <taxon>Pseudomonadota</taxon>
        <taxon>Gammaproteobacteria</taxon>
        <taxon>Oceanospirillales</taxon>
        <taxon>Halomonadaceae</taxon>
        <taxon>Halomonas</taxon>
    </lineage>
</organism>
<keyword evidence="2" id="KW-0456">Lyase</keyword>
<dbReference type="InterPro" id="IPR029068">
    <property type="entry name" value="Glyas_Bleomycin-R_OHBP_Dase"/>
</dbReference>
<proteinExistence type="predicted"/>
<gene>
    <name evidence="2" type="ORF">FHR97_000978</name>
</gene>
<dbReference type="EMBL" id="JACHXR010000002">
    <property type="protein sequence ID" value="MBB3230144.1"/>
    <property type="molecule type" value="Genomic_DNA"/>
</dbReference>
<evidence type="ECO:0000259" key="1">
    <source>
        <dbReference type="PROSITE" id="PS51819"/>
    </source>
</evidence>
<dbReference type="PROSITE" id="PS51819">
    <property type="entry name" value="VOC"/>
    <property type="match status" value="1"/>
</dbReference>
<dbReference type="AlphaFoldDB" id="A0A7W5ERI7"/>
<dbReference type="Proteomes" id="UP000518892">
    <property type="component" value="Unassembled WGS sequence"/>
</dbReference>
<keyword evidence="3" id="KW-1185">Reference proteome</keyword>
<sequence length="131" mass="14450">MKMLINIDVPELAPAIAFYCAAFGLELDRLLDDDVAELTGGESTIYLLENASGSRGVKEPAKYRDYSRHWTPVHLDIVVEDIEQAAARVLNCGAVQESDCIEWRGSKCITFSDPFGHGFCLIEFIGDGYSS</sequence>
<dbReference type="InterPro" id="IPR037523">
    <property type="entry name" value="VOC_core"/>
</dbReference>
<protein>
    <submittedName>
        <fullName evidence="2">Putative enzyme related to lactoylglutathione lyase</fullName>
    </submittedName>
</protein>
<dbReference type="GO" id="GO:0016829">
    <property type="term" value="F:lyase activity"/>
    <property type="evidence" value="ECO:0007669"/>
    <property type="project" value="UniProtKB-KW"/>
</dbReference>
<name>A0A7W5ERI7_9GAMM</name>
<dbReference type="RefSeq" id="WP_183382647.1">
    <property type="nucleotide sequence ID" value="NZ_JACHXR010000002.1"/>
</dbReference>
<dbReference type="InterPro" id="IPR041581">
    <property type="entry name" value="Glyoxalase_6"/>
</dbReference>
<reference evidence="2 3" key="1">
    <citation type="submission" date="2020-08" db="EMBL/GenBank/DDBJ databases">
        <title>Genomic Encyclopedia of Type Strains, Phase III (KMG-III): the genomes of soil and plant-associated and newly described type strains.</title>
        <authorList>
            <person name="Whitman W."/>
        </authorList>
    </citation>
    <scope>NUCLEOTIDE SEQUENCE [LARGE SCALE GENOMIC DNA]</scope>
    <source>
        <strain evidence="2 3">CECT 7744</strain>
    </source>
</reference>
<dbReference type="SUPFAM" id="SSF54593">
    <property type="entry name" value="Glyoxalase/Bleomycin resistance protein/Dihydroxybiphenyl dioxygenase"/>
    <property type="match status" value="1"/>
</dbReference>
<evidence type="ECO:0000313" key="3">
    <source>
        <dbReference type="Proteomes" id="UP000518892"/>
    </source>
</evidence>
<comment type="caution">
    <text evidence="2">The sequence shown here is derived from an EMBL/GenBank/DDBJ whole genome shotgun (WGS) entry which is preliminary data.</text>
</comment>
<evidence type="ECO:0000313" key="2">
    <source>
        <dbReference type="EMBL" id="MBB3230144.1"/>
    </source>
</evidence>